<feature type="compositionally biased region" description="Polar residues" evidence="3">
    <location>
        <begin position="380"/>
        <end position="392"/>
    </location>
</feature>
<feature type="compositionally biased region" description="Polar residues" evidence="3">
    <location>
        <begin position="21"/>
        <end position="47"/>
    </location>
</feature>
<dbReference type="SUPFAM" id="SSF56112">
    <property type="entry name" value="Protein kinase-like (PK-like)"/>
    <property type="match status" value="1"/>
</dbReference>
<feature type="region of interest" description="Disordered" evidence="3">
    <location>
        <begin position="1"/>
        <end position="65"/>
    </location>
</feature>
<dbReference type="InterPro" id="IPR036028">
    <property type="entry name" value="SH3-like_dom_sf"/>
</dbReference>
<dbReference type="SUPFAM" id="SSF50044">
    <property type="entry name" value="SH3-domain"/>
    <property type="match status" value="3"/>
</dbReference>
<dbReference type="PANTHER" id="PTHR44167">
    <property type="entry name" value="OVARIAN-SPECIFIC SERINE/THREONINE-PROTEIN KINASE LOK-RELATED"/>
    <property type="match status" value="1"/>
</dbReference>
<dbReference type="PROSITE" id="PS00108">
    <property type="entry name" value="PROTEIN_KINASE_ST"/>
    <property type="match status" value="1"/>
</dbReference>
<reference evidence="6" key="1">
    <citation type="submission" date="2021-10" db="EMBL/GenBank/DDBJ databases">
        <authorList>
            <person name="Piombo E."/>
        </authorList>
    </citation>
    <scope>NUCLEOTIDE SEQUENCE</scope>
</reference>
<gene>
    <name evidence="6" type="ORF">CBYS24578_00016945</name>
</gene>
<keyword evidence="1 2" id="KW-0728">SH3 domain</keyword>
<dbReference type="SMART" id="SM00326">
    <property type="entry name" value="SH3"/>
    <property type="match status" value="3"/>
</dbReference>
<evidence type="ECO:0000313" key="6">
    <source>
        <dbReference type="EMBL" id="CAG9993133.1"/>
    </source>
</evidence>
<dbReference type="SMART" id="SM00220">
    <property type="entry name" value="S_TKc"/>
    <property type="match status" value="1"/>
</dbReference>
<dbReference type="PROSITE" id="PS50011">
    <property type="entry name" value="PROTEIN_KINASE_DOM"/>
    <property type="match status" value="1"/>
</dbReference>
<dbReference type="Gene3D" id="2.30.30.40">
    <property type="entry name" value="SH3 Domains"/>
    <property type="match status" value="3"/>
</dbReference>
<dbReference type="InterPro" id="IPR011009">
    <property type="entry name" value="Kinase-like_dom_sf"/>
</dbReference>
<comment type="caution">
    <text evidence="6">The sequence shown here is derived from an EMBL/GenBank/DDBJ whole genome shotgun (WGS) entry which is preliminary data.</text>
</comment>
<dbReference type="InterPro" id="IPR008271">
    <property type="entry name" value="Ser/Thr_kinase_AS"/>
</dbReference>
<dbReference type="PRINTS" id="PR00499">
    <property type="entry name" value="P67PHOX"/>
</dbReference>
<organism evidence="6 7">
    <name type="scientific">Clonostachys byssicola</name>
    <dbReference type="NCBI Taxonomy" id="160290"/>
    <lineage>
        <taxon>Eukaryota</taxon>
        <taxon>Fungi</taxon>
        <taxon>Dikarya</taxon>
        <taxon>Ascomycota</taxon>
        <taxon>Pezizomycotina</taxon>
        <taxon>Sordariomycetes</taxon>
        <taxon>Hypocreomycetidae</taxon>
        <taxon>Hypocreales</taxon>
        <taxon>Bionectriaceae</taxon>
        <taxon>Clonostachys</taxon>
    </lineage>
</organism>
<feature type="compositionally biased region" description="Polar residues" evidence="3">
    <location>
        <begin position="437"/>
        <end position="448"/>
    </location>
</feature>
<evidence type="ECO:0000313" key="7">
    <source>
        <dbReference type="Proteomes" id="UP000754883"/>
    </source>
</evidence>
<accession>A0A9N9UJN5</accession>
<dbReference type="AlphaFoldDB" id="A0A9N9UJN5"/>
<dbReference type="InterPro" id="IPR000719">
    <property type="entry name" value="Prot_kinase_dom"/>
</dbReference>
<keyword evidence="7" id="KW-1185">Reference proteome</keyword>
<dbReference type="Gene3D" id="1.10.510.10">
    <property type="entry name" value="Transferase(Phosphotransferase) domain 1"/>
    <property type="match status" value="1"/>
</dbReference>
<evidence type="ECO:0000259" key="5">
    <source>
        <dbReference type="PROSITE" id="PS50011"/>
    </source>
</evidence>
<dbReference type="OrthoDB" id="10252171at2759"/>
<name>A0A9N9UJN5_9HYPO</name>
<protein>
    <submittedName>
        <fullName evidence="6">Uncharacterized protein</fullName>
    </submittedName>
</protein>
<feature type="compositionally biased region" description="Low complexity" evidence="3">
    <location>
        <begin position="396"/>
        <end position="408"/>
    </location>
</feature>
<evidence type="ECO:0000256" key="2">
    <source>
        <dbReference type="PROSITE-ProRule" id="PRU00192"/>
    </source>
</evidence>
<dbReference type="Gene3D" id="3.30.200.20">
    <property type="entry name" value="Phosphorylase Kinase, domain 1"/>
    <property type="match status" value="1"/>
</dbReference>
<feature type="domain" description="SH3" evidence="4">
    <location>
        <begin position="130"/>
        <end position="192"/>
    </location>
</feature>
<dbReference type="CDD" id="cd00174">
    <property type="entry name" value="SH3"/>
    <property type="match status" value="1"/>
</dbReference>
<dbReference type="GO" id="GO:0005524">
    <property type="term" value="F:ATP binding"/>
    <property type="evidence" value="ECO:0007669"/>
    <property type="project" value="InterPro"/>
</dbReference>
<evidence type="ECO:0000256" key="3">
    <source>
        <dbReference type="SAM" id="MobiDB-lite"/>
    </source>
</evidence>
<feature type="domain" description="SH3" evidence="4">
    <location>
        <begin position="318"/>
        <end position="379"/>
    </location>
</feature>
<dbReference type="GO" id="GO:0004672">
    <property type="term" value="F:protein kinase activity"/>
    <property type="evidence" value="ECO:0007669"/>
    <property type="project" value="InterPro"/>
</dbReference>
<dbReference type="InterPro" id="IPR001452">
    <property type="entry name" value="SH3_domain"/>
</dbReference>
<dbReference type="Pfam" id="PF00069">
    <property type="entry name" value="Pkinase"/>
    <property type="match status" value="1"/>
</dbReference>
<feature type="domain" description="Protein kinase" evidence="5">
    <location>
        <begin position="504"/>
        <end position="760"/>
    </location>
</feature>
<evidence type="ECO:0000256" key="1">
    <source>
        <dbReference type="ARBA" id="ARBA00022443"/>
    </source>
</evidence>
<dbReference type="PROSITE" id="PS50002">
    <property type="entry name" value="SH3"/>
    <property type="match status" value="3"/>
</dbReference>
<evidence type="ECO:0000259" key="4">
    <source>
        <dbReference type="PROSITE" id="PS50002"/>
    </source>
</evidence>
<dbReference type="Proteomes" id="UP000754883">
    <property type="component" value="Unassembled WGS sequence"/>
</dbReference>
<dbReference type="Pfam" id="PF00018">
    <property type="entry name" value="SH3_1"/>
    <property type="match status" value="3"/>
</dbReference>
<sequence length="802" mass="89205">MDGRAAGRGVDGVARHAQGPSRPSATATRGGRPSSQRPFSNPSQDVANQVRDRRRPASLSSGRRVIATTRAKSAYQVGYSKDCTFEKGDTINVFEIKDHNWWFGQNIRTGRSGEFPCSYVTIIKGSTGMGVLARFRPVHDFKAQEKGDLDILAGQTVLVTELSEDGWWKGRVEDSNGPEGMFPRTYGVVIRSSIPKSRPQFWKGPKSEFEAYSHVDYKGDLHLGLSFKAGDRLLIYVRLSSLLSWGANAIASYDGTVLANLAFAKGDILVVKHILDYEVAWARNSKTGLEGLCPEALIHMPAAPSEKKVSKPHIISPFSPNNVTALYTWPGESTEDLPIVKNDRIWVIETLGDDWLKGVNGRTGRIGEFPRTFVRFQEVTDSQGKRSSSGNIETLAASQPQPAAATSTKRIQIPPSPPAVKPVSRSGPVRQPDLTPGATTPTESTQIPLLQLPARSISGSRLDTDLVRDSKLDTSFTGEDVVCHTSYTFHPRNRNNRIVVEEKWKVERYLGRGGFGQVDLQKCVQGPKEGELRAVKKIIKNPYDDETKKINYDRELEAIAKFSHEKAIRPLLCTLVWMHMRGRFPEIEVGQITSQILEGLSYMHDNGFAHRDLKPANILVKERSPNWWVKISDFGISKRASGDHTALHTLVGTPRYLAPEVMRIFSPEDTDDLDSETMAYTVAIDQWALGAIAFQLLASRDPFPQPRSLQTYVHGKEPFPSSVLTELRVSESCIEFLKALLAPIPSRRLNTNTALKHPWLEQISQSPQLLDQSVTLIEEEFSLIQFDTLTASISWTEALQKP</sequence>
<dbReference type="PANTHER" id="PTHR44167:SF24">
    <property type="entry name" value="SERINE_THREONINE-PROTEIN KINASE CHK2"/>
    <property type="match status" value="1"/>
</dbReference>
<dbReference type="EMBL" id="CABFNO020001517">
    <property type="protein sequence ID" value="CAG9993133.1"/>
    <property type="molecule type" value="Genomic_DNA"/>
</dbReference>
<feature type="region of interest" description="Disordered" evidence="3">
    <location>
        <begin position="380"/>
        <end position="448"/>
    </location>
</feature>
<feature type="domain" description="SH3" evidence="4">
    <location>
        <begin position="64"/>
        <end position="125"/>
    </location>
</feature>
<proteinExistence type="predicted"/>